<dbReference type="InterPro" id="IPR011759">
    <property type="entry name" value="Cyt_c_oxidase_su2_TM_dom"/>
</dbReference>
<keyword evidence="4 16" id="KW-0349">Heme</keyword>
<dbReference type="PROSITE" id="PS50999">
    <property type="entry name" value="COX2_TM"/>
    <property type="match status" value="1"/>
</dbReference>
<dbReference type="GO" id="GO:0020037">
    <property type="term" value="F:heme binding"/>
    <property type="evidence" value="ECO:0007669"/>
    <property type="project" value="InterPro"/>
</dbReference>
<dbReference type="InterPro" id="IPR036909">
    <property type="entry name" value="Cyt_c-like_dom_sf"/>
</dbReference>
<evidence type="ECO:0000313" key="27">
    <source>
        <dbReference type="Proteomes" id="UP001259340"/>
    </source>
</evidence>
<evidence type="ECO:0000256" key="12">
    <source>
        <dbReference type="ARBA" id="ARBA00023008"/>
    </source>
</evidence>
<evidence type="ECO:0000313" key="25">
    <source>
        <dbReference type="EMBL" id="MDR8525607.1"/>
    </source>
</evidence>
<dbReference type="AlphaFoldDB" id="A0AAW8NRR4"/>
<dbReference type="RefSeq" id="WP_310655694.1">
    <property type="nucleotide sequence ID" value="NZ_JAPMLA010000004.1"/>
</dbReference>
<name>A0AAW8NRR4_9GAMM</name>
<dbReference type="EMBL" id="JAPMLE010000001">
    <property type="protein sequence ID" value="MDR8525607.1"/>
    <property type="molecule type" value="Genomic_DNA"/>
</dbReference>
<evidence type="ECO:0000256" key="5">
    <source>
        <dbReference type="ARBA" id="ARBA00022660"/>
    </source>
</evidence>
<sequence>MKQLLYCVLVLLFSPALVASEMPLNMTQGVTDISEQVYNLHMIILYICCAIGVVVFGVMIYAMINHRKSKGAVAANFHESTKVEILWTVVPFLILIGMAIPATKTLIAMEDPSNADLTIKVTGSQWKWHYSYFDKDIEFFSLLSTPREQIDGQQAKGEHYLLEVDKPLVLPINRKVRFLMTSDDVIHSWWVPAFAVKKDANPGFINEAWTKIDKPGVYRGQCAELCGKDHGFMPIVVEALSEEDFDAWLVAQQLEASKAEAEAQAALSKTLTMDELMTQGEQVYLARCAACHQPNGAGLPGVFPSLIGSPLIKGPVAGHIDIVVNGKPGTAMQAFSQQLTATEIAAVVTYERNAWGNDSGDAVQAADINNNAASDSDANSNNSAATDNSTSTATTLPATLPVTEQTEAVIKPAAVLDDLTMDELMTMGEKVYMTSCAACHQATGTGLPPAFPSLVGSPIIKGPVTDHLEMVINGKPGTAMQAFGQQLTPQEIAAVITFERNAWGNNSGDAVQATDVDGHGK</sequence>
<keyword evidence="13 20" id="KW-0472">Membrane</keyword>
<dbReference type="GO" id="GO:0042773">
    <property type="term" value="P:ATP synthesis coupled electron transport"/>
    <property type="evidence" value="ECO:0007669"/>
    <property type="project" value="TreeGrafter"/>
</dbReference>
<dbReference type="InterPro" id="IPR014222">
    <property type="entry name" value="Cyt_c_oxidase_su2"/>
</dbReference>
<evidence type="ECO:0000256" key="8">
    <source>
        <dbReference type="ARBA" id="ARBA00022967"/>
    </source>
</evidence>
<dbReference type="PANTHER" id="PTHR22888">
    <property type="entry name" value="CYTOCHROME C OXIDASE, SUBUNIT II"/>
    <property type="match status" value="1"/>
</dbReference>
<dbReference type="PROSITE" id="PS50857">
    <property type="entry name" value="COX2_CUA"/>
    <property type="match status" value="1"/>
</dbReference>
<evidence type="ECO:0000259" key="22">
    <source>
        <dbReference type="PROSITE" id="PS50857"/>
    </source>
</evidence>
<dbReference type="PANTHER" id="PTHR22888:SF9">
    <property type="entry name" value="CYTOCHROME C OXIDASE SUBUNIT 2"/>
    <property type="match status" value="1"/>
</dbReference>
<keyword evidence="11 16" id="KW-0408">Iron</keyword>
<keyword evidence="8" id="KW-1278">Translocase</keyword>
<keyword evidence="12 18" id="KW-0186">Copper</keyword>
<reference evidence="26 28" key="1">
    <citation type="journal article" date="2022" name="bioRxiv">
        <title>Prophages regulate Shewanella fidelis 3313 motility and biofilm formation: implications for gut colonization dynamics in Ciona robusta.</title>
        <authorList>
            <person name="Natarajan O."/>
            <person name="Gibboney S.L."/>
            <person name="Young M.N."/>
            <person name="Lim S.J."/>
            <person name="Pluta N."/>
            <person name="Atkinson C.G."/>
            <person name="Leigh B.A."/>
            <person name="Liberti A."/>
            <person name="Kees E.D."/>
            <person name="Breitbart M."/>
            <person name="Gralnick J.A."/>
            <person name="Dishaw L.J."/>
        </authorList>
    </citation>
    <scope>NUCLEOTIDE SEQUENCE [LARGE SCALE GENOMIC DNA]</scope>
    <source>
        <strain evidence="26 28">JG4066</strain>
    </source>
</reference>
<keyword evidence="7 16" id="KW-0479">Metal-binding</keyword>
<evidence type="ECO:0000256" key="9">
    <source>
        <dbReference type="ARBA" id="ARBA00022982"/>
    </source>
</evidence>
<keyword evidence="3 17" id="KW-0813">Transport</keyword>
<dbReference type="GO" id="GO:0005886">
    <property type="term" value="C:plasma membrane"/>
    <property type="evidence" value="ECO:0007669"/>
    <property type="project" value="UniProtKB-SubCell"/>
</dbReference>
<evidence type="ECO:0000256" key="20">
    <source>
        <dbReference type="SAM" id="Phobius"/>
    </source>
</evidence>
<comment type="function">
    <text evidence="14 18">Subunits I and II form the functional core of the enzyme complex. Electrons originating in cytochrome c are transferred via heme a and Cu(A) to the binuclear center formed by heme a3 and Cu(B).</text>
</comment>
<comment type="similarity">
    <text evidence="2 17">Belongs to the cytochrome c oxidase subunit 2 family.</text>
</comment>
<dbReference type="GO" id="GO:0005507">
    <property type="term" value="F:copper ion binding"/>
    <property type="evidence" value="ECO:0007669"/>
    <property type="project" value="InterPro"/>
</dbReference>
<keyword evidence="6 17" id="KW-0812">Transmembrane</keyword>
<protein>
    <recommendedName>
        <fullName evidence="18">Cytochrome c oxidase subunit 2</fullName>
        <ecNumber evidence="18">7.1.1.9</ecNumber>
    </recommendedName>
</protein>
<keyword evidence="21" id="KW-0732">Signal</keyword>
<evidence type="ECO:0000256" key="13">
    <source>
        <dbReference type="ARBA" id="ARBA00023136"/>
    </source>
</evidence>
<evidence type="ECO:0000256" key="11">
    <source>
        <dbReference type="ARBA" id="ARBA00023004"/>
    </source>
</evidence>
<evidence type="ECO:0000256" key="16">
    <source>
        <dbReference type="PROSITE-ProRule" id="PRU00433"/>
    </source>
</evidence>
<comment type="subcellular location">
    <subcellularLocation>
        <location evidence="17">Cell membrane</location>
        <topology evidence="17">Multi-pass membrane protein</topology>
    </subcellularLocation>
    <subcellularLocation>
        <location evidence="1">Membrane</location>
        <topology evidence="1">Multi-pass membrane protein</topology>
    </subcellularLocation>
</comment>
<evidence type="ECO:0000256" key="18">
    <source>
        <dbReference type="RuleBase" id="RU004024"/>
    </source>
</evidence>
<dbReference type="PROSITE" id="PS00078">
    <property type="entry name" value="COX2"/>
    <property type="match status" value="1"/>
</dbReference>
<dbReference type="InterPro" id="IPR001505">
    <property type="entry name" value="Copper_CuA"/>
</dbReference>
<dbReference type="NCBIfam" id="TIGR02866">
    <property type="entry name" value="CoxB"/>
    <property type="match status" value="1"/>
</dbReference>
<dbReference type="InterPro" id="IPR009056">
    <property type="entry name" value="Cyt_c-like_dom"/>
</dbReference>
<evidence type="ECO:0000256" key="7">
    <source>
        <dbReference type="ARBA" id="ARBA00022723"/>
    </source>
</evidence>
<dbReference type="PRINTS" id="PR01166">
    <property type="entry name" value="CYCOXIDASEII"/>
</dbReference>
<evidence type="ECO:0000256" key="1">
    <source>
        <dbReference type="ARBA" id="ARBA00004141"/>
    </source>
</evidence>
<feature type="domain" description="Cytochrome oxidase subunit II transmembrane region profile" evidence="23">
    <location>
        <begin position="18"/>
        <end position="113"/>
    </location>
</feature>
<dbReference type="PROSITE" id="PS51007">
    <property type="entry name" value="CYTC"/>
    <property type="match status" value="2"/>
</dbReference>
<keyword evidence="28" id="KW-1185">Reference proteome</keyword>
<feature type="domain" description="Cytochrome c" evidence="24">
    <location>
        <begin position="423"/>
        <end position="503"/>
    </location>
</feature>
<evidence type="ECO:0000259" key="23">
    <source>
        <dbReference type="PROSITE" id="PS50999"/>
    </source>
</evidence>
<dbReference type="InterPro" id="IPR045187">
    <property type="entry name" value="CcO_II"/>
</dbReference>
<dbReference type="Pfam" id="PF02790">
    <property type="entry name" value="COX2_TM"/>
    <property type="match status" value="1"/>
</dbReference>
<evidence type="ECO:0000313" key="26">
    <source>
        <dbReference type="EMBL" id="MDW4825348.1"/>
    </source>
</evidence>
<feature type="domain" description="Cytochrome oxidase subunit II copper A binding" evidence="22">
    <location>
        <begin position="114"/>
        <end position="251"/>
    </location>
</feature>
<feature type="transmembrane region" description="Helical" evidence="20">
    <location>
        <begin position="85"/>
        <end position="103"/>
    </location>
</feature>
<dbReference type="GO" id="GO:0004129">
    <property type="term" value="F:cytochrome-c oxidase activity"/>
    <property type="evidence" value="ECO:0007669"/>
    <property type="project" value="UniProtKB-EC"/>
</dbReference>
<dbReference type="SUPFAM" id="SSF81464">
    <property type="entry name" value="Cytochrome c oxidase subunit II-like, transmembrane region"/>
    <property type="match status" value="1"/>
</dbReference>
<evidence type="ECO:0000256" key="2">
    <source>
        <dbReference type="ARBA" id="ARBA00007866"/>
    </source>
</evidence>
<dbReference type="Gene3D" id="1.10.287.90">
    <property type="match status" value="1"/>
</dbReference>
<evidence type="ECO:0000256" key="10">
    <source>
        <dbReference type="ARBA" id="ARBA00022989"/>
    </source>
</evidence>
<dbReference type="Proteomes" id="UP001259340">
    <property type="component" value="Unassembled WGS sequence"/>
</dbReference>
<organism evidence="25 27">
    <name type="scientific">Shewanella fidelis</name>
    <dbReference type="NCBI Taxonomy" id="173509"/>
    <lineage>
        <taxon>Bacteria</taxon>
        <taxon>Pseudomonadati</taxon>
        <taxon>Pseudomonadota</taxon>
        <taxon>Gammaproteobacteria</taxon>
        <taxon>Alteromonadales</taxon>
        <taxon>Shewanellaceae</taxon>
        <taxon>Shewanella</taxon>
    </lineage>
</organism>
<comment type="cofactor">
    <cofactor evidence="18">
        <name>Cu cation</name>
        <dbReference type="ChEBI" id="CHEBI:23378"/>
    </cofactor>
    <text evidence="18">Binds a copper A center.</text>
</comment>
<comment type="catalytic activity">
    <reaction evidence="15 18">
        <text>4 Fe(II)-[cytochrome c] + O2 + 8 H(+)(in) = 4 Fe(III)-[cytochrome c] + 2 H2O + 4 H(+)(out)</text>
        <dbReference type="Rhea" id="RHEA:11436"/>
        <dbReference type="Rhea" id="RHEA-COMP:10350"/>
        <dbReference type="Rhea" id="RHEA-COMP:14399"/>
        <dbReference type="ChEBI" id="CHEBI:15377"/>
        <dbReference type="ChEBI" id="CHEBI:15378"/>
        <dbReference type="ChEBI" id="CHEBI:15379"/>
        <dbReference type="ChEBI" id="CHEBI:29033"/>
        <dbReference type="ChEBI" id="CHEBI:29034"/>
        <dbReference type="EC" id="7.1.1.9"/>
    </reaction>
</comment>
<proteinExistence type="inferred from homology"/>
<dbReference type="Proteomes" id="UP001271263">
    <property type="component" value="Unassembled WGS sequence"/>
</dbReference>
<dbReference type="SUPFAM" id="SSF46626">
    <property type="entry name" value="Cytochrome c"/>
    <property type="match status" value="2"/>
</dbReference>
<evidence type="ECO:0000256" key="6">
    <source>
        <dbReference type="ARBA" id="ARBA00022692"/>
    </source>
</evidence>
<dbReference type="EMBL" id="JAPMLD010000006">
    <property type="protein sequence ID" value="MDW4825348.1"/>
    <property type="molecule type" value="Genomic_DNA"/>
</dbReference>
<dbReference type="Gene3D" id="1.10.760.10">
    <property type="entry name" value="Cytochrome c-like domain"/>
    <property type="match status" value="2"/>
</dbReference>
<feature type="domain" description="Cytochrome c" evidence="24">
    <location>
        <begin position="275"/>
        <end position="355"/>
    </location>
</feature>
<feature type="signal peptide" evidence="21">
    <location>
        <begin position="1"/>
        <end position="19"/>
    </location>
</feature>
<dbReference type="SUPFAM" id="SSF49503">
    <property type="entry name" value="Cupredoxins"/>
    <property type="match status" value="1"/>
</dbReference>
<dbReference type="Pfam" id="PF00116">
    <property type="entry name" value="COX2"/>
    <property type="match status" value="1"/>
</dbReference>
<dbReference type="GO" id="GO:0016491">
    <property type="term" value="F:oxidoreductase activity"/>
    <property type="evidence" value="ECO:0007669"/>
    <property type="project" value="InterPro"/>
</dbReference>
<keyword evidence="5 17" id="KW-0679">Respiratory chain</keyword>
<accession>A0AAW8NRR4</accession>
<feature type="chain" id="PRO_5043734603" description="Cytochrome c oxidase subunit 2" evidence="21">
    <location>
        <begin position="20"/>
        <end position="521"/>
    </location>
</feature>
<comment type="caution">
    <text evidence="25">The sequence shown here is derived from an EMBL/GenBank/DDBJ whole genome shotgun (WGS) entry which is preliminary data.</text>
</comment>
<reference evidence="25" key="2">
    <citation type="submission" date="2022-11" db="EMBL/GenBank/DDBJ databases">
        <title>Prophages regulate Shewanella fidelis motility and biofilm formation: implications for gut colonization dynamics in Ciona robusta.</title>
        <authorList>
            <person name="Natarajan O."/>
            <person name="Gibboney S.L."/>
            <person name="Young M.N."/>
            <person name="Lim S.J."/>
            <person name="Pluta N."/>
            <person name="Atkinson C.G.F."/>
            <person name="Leigh B.A."/>
            <person name="Liberti A."/>
            <person name="Kees E."/>
            <person name="Breitbart M."/>
            <person name="Gralnick J."/>
            <person name="Dishaw L.J."/>
        </authorList>
    </citation>
    <scope>NUCLEOTIDE SEQUENCE</scope>
    <source>
        <strain evidence="25">3313</strain>
    </source>
</reference>
<evidence type="ECO:0000256" key="4">
    <source>
        <dbReference type="ARBA" id="ARBA00022617"/>
    </source>
</evidence>
<feature type="transmembrane region" description="Helical" evidence="20">
    <location>
        <begin position="43"/>
        <end position="64"/>
    </location>
</feature>
<dbReference type="FunFam" id="1.10.287.90:FF:000009">
    <property type="entry name" value="Cytochrome c oxidase subunit 2"/>
    <property type="match status" value="1"/>
</dbReference>
<evidence type="ECO:0000256" key="19">
    <source>
        <dbReference type="SAM" id="MobiDB-lite"/>
    </source>
</evidence>
<evidence type="ECO:0000256" key="15">
    <source>
        <dbReference type="ARBA" id="ARBA00047816"/>
    </source>
</evidence>
<dbReference type="EC" id="7.1.1.9" evidence="18"/>
<evidence type="ECO:0000256" key="14">
    <source>
        <dbReference type="ARBA" id="ARBA00024688"/>
    </source>
</evidence>
<keyword evidence="9 17" id="KW-0249">Electron transport</keyword>
<keyword evidence="10 20" id="KW-1133">Transmembrane helix</keyword>
<evidence type="ECO:0000259" key="24">
    <source>
        <dbReference type="PROSITE" id="PS51007"/>
    </source>
</evidence>
<gene>
    <name evidence="25" type="primary">coxB</name>
    <name evidence="25" type="ORF">OS133_18490</name>
    <name evidence="26" type="ORF">OS134_14860</name>
</gene>
<evidence type="ECO:0000256" key="3">
    <source>
        <dbReference type="ARBA" id="ARBA00022448"/>
    </source>
</evidence>
<dbReference type="InterPro" id="IPR002429">
    <property type="entry name" value="CcO_II-like_C"/>
</dbReference>
<feature type="region of interest" description="Disordered" evidence="19">
    <location>
        <begin position="371"/>
        <end position="400"/>
    </location>
</feature>
<dbReference type="Pfam" id="PF13442">
    <property type="entry name" value="Cytochrome_CBB3"/>
    <property type="match status" value="2"/>
</dbReference>
<evidence type="ECO:0000313" key="28">
    <source>
        <dbReference type="Proteomes" id="UP001271263"/>
    </source>
</evidence>
<dbReference type="InterPro" id="IPR036257">
    <property type="entry name" value="Cyt_c_oxidase_su2_TM_sf"/>
</dbReference>
<dbReference type="CDD" id="cd13912">
    <property type="entry name" value="CcO_II_C"/>
    <property type="match status" value="1"/>
</dbReference>
<dbReference type="InterPro" id="IPR008972">
    <property type="entry name" value="Cupredoxin"/>
</dbReference>
<evidence type="ECO:0000256" key="17">
    <source>
        <dbReference type="RuleBase" id="RU000456"/>
    </source>
</evidence>
<evidence type="ECO:0000256" key="21">
    <source>
        <dbReference type="SAM" id="SignalP"/>
    </source>
</evidence>
<dbReference type="Gene3D" id="2.60.40.420">
    <property type="entry name" value="Cupredoxins - blue copper proteins"/>
    <property type="match status" value="1"/>
</dbReference>
<dbReference type="InterPro" id="IPR034210">
    <property type="entry name" value="CcO_II_C"/>
</dbReference>